<organism evidence="2 3">
    <name type="scientific">Shewanella pneumatophori</name>
    <dbReference type="NCBI Taxonomy" id="314092"/>
    <lineage>
        <taxon>Bacteria</taxon>
        <taxon>Pseudomonadati</taxon>
        <taxon>Pseudomonadota</taxon>
        <taxon>Gammaproteobacteria</taxon>
        <taxon>Alteromonadales</taxon>
        <taxon>Shewanellaceae</taxon>
        <taxon>Shewanella</taxon>
    </lineage>
</organism>
<dbReference type="Gene3D" id="3.40.50.620">
    <property type="entry name" value="HUPs"/>
    <property type="match status" value="1"/>
</dbReference>
<keyword evidence="3" id="KW-1185">Reference proteome</keyword>
<feature type="domain" description="Phosphoadenosine phosphosulphate reductase" evidence="1">
    <location>
        <begin position="46"/>
        <end position="225"/>
    </location>
</feature>
<protein>
    <submittedName>
        <fullName evidence="2">DNA phosphorothioation system sulfurtransferase DndC</fullName>
    </submittedName>
</protein>
<reference evidence="2" key="1">
    <citation type="submission" date="2022-01" db="EMBL/GenBank/DDBJ databases">
        <title>Whole genome-based taxonomy of the Shewanellaceae.</title>
        <authorList>
            <person name="Martin-Rodriguez A.J."/>
        </authorList>
    </citation>
    <scope>NUCLEOTIDE SEQUENCE</scope>
    <source>
        <strain evidence="2">KCTC 23973</strain>
    </source>
</reference>
<evidence type="ECO:0000259" key="1">
    <source>
        <dbReference type="Pfam" id="PF01507"/>
    </source>
</evidence>
<dbReference type="AlphaFoldDB" id="A0A9X1ZG81"/>
<dbReference type="Proteomes" id="UP001139293">
    <property type="component" value="Unassembled WGS sequence"/>
</dbReference>
<proteinExistence type="predicted"/>
<evidence type="ECO:0000313" key="3">
    <source>
        <dbReference type="Proteomes" id="UP001139293"/>
    </source>
</evidence>
<dbReference type="InterPro" id="IPR017598">
    <property type="entry name" value="SulphurTrfase_DndC"/>
</dbReference>
<evidence type="ECO:0000313" key="2">
    <source>
        <dbReference type="EMBL" id="MCL1137188.1"/>
    </source>
</evidence>
<dbReference type="PANTHER" id="PTHR43196:SF2">
    <property type="entry name" value="PHOSPHOADENOSINE PHOSPHOSULFATE REDUCTASE"/>
    <property type="match status" value="1"/>
</dbReference>
<gene>
    <name evidence="2" type="primary">dndC</name>
    <name evidence="2" type="ORF">L2740_01190</name>
</gene>
<accession>A0A9X1ZG81</accession>
<dbReference type="Pfam" id="PF01507">
    <property type="entry name" value="PAPS_reduct"/>
    <property type="match status" value="1"/>
</dbReference>
<dbReference type="GO" id="GO:0003824">
    <property type="term" value="F:catalytic activity"/>
    <property type="evidence" value="ECO:0007669"/>
    <property type="project" value="InterPro"/>
</dbReference>
<dbReference type="NCBIfam" id="TIGR03183">
    <property type="entry name" value="DNA_S_dndC"/>
    <property type="match status" value="1"/>
</dbReference>
<dbReference type="InterPro" id="IPR014729">
    <property type="entry name" value="Rossmann-like_a/b/a_fold"/>
</dbReference>
<dbReference type="SUPFAM" id="SSF52402">
    <property type="entry name" value="Adenine nucleotide alpha hydrolases-like"/>
    <property type="match status" value="1"/>
</dbReference>
<dbReference type="EMBL" id="JAKILB010000001">
    <property type="protein sequence ID" value="MCL1137188.1"/>
    <property type="molecule type" value="Genomic_DNA"/>
</dbReference>
<dbReference type="PANTHER" id="PTHR43196">
    <property type="entry name" value="SULFATE ADENYLYLTRANSFERASE SUBUNIT 2"/>
    <property type="match status" value="1"/>
</dbReference>
<dbReference type="InterPro" id="IPR002500">
    <property type="entry name" value="PAPS_reduct_dom"/>
</dbReference>
<sequence length="527" mass="60124">MHQFYQYEDISVYLDFINDQVFSGRPLSEQVAELQYLYLEESQPWVVAFSGGKDSTAILTLMFFALLGLSPAQRKNKVYVVFCDTLAEVPIYLSKTLKTIKAVQRTADQLGLPIETKIITPKTQDTFWARLLGRGYPAPNLRLNRWCTEKIKLNPFKHFAKAQFSSNESPIVMIGSRAAESVNRQAIIEKYHSSDSYFDDSDPSYRRYAPIKDWGVNDVWHLLGQRVAPGQYEDMEPWESPWGTSNIGLVELYDSTNSTSGECPLVETASSPGCGKSRFGCWTCTVVTKDKAIDGLIANGETWLEPLAKFRNFLHSTTEPSVKQLYRQDRRRDGKVSVKHGLQDEKNVEFIQGPYFLHLRKEWLAHLLTMEKDLNLAGHEASLITEDELHEIRYQWRNDPLTPDWADELPSIYESVYGKGKINFPKDDVSNFGELEAQVIDQLATQYETSADLVRKLIELEVSLNGLGKRQGLFQRIDRILAQDWGSVEHAKNKRENEKAIHYALTQDLTDIGAELDGITAMLNKEF</sequence>
<dbReference type="InterPro" id="IPR050128">
    <property type="entry name" value="Sulfate_adenylyltrnsfr_sub2"/>
</dbReference>
<name>A0A9X1ZG81_9GAMM</name>
<comment type="caution">
    <text evidence="2">The sequence shown here is derived from an EMBL/GenBank/DDBJ whole genome shotgun (WGS) entry which is preliminary data.</text>
</comment>
<dbReference type="RefSeq" id="WP_248948127.1">
    <property type="nucleotide sequence ID" value="NZ_JAKILB010000001.1"/>
</dbReference>